<dbReference type="EMBL" id="NAJL01000087">
    <property type="protein sequence ID" value="TKA22035.1"/>
    <property type="molecule type" value="Genomic_DNA"/>
</dbReference>
<evidence type="ECO:0000256" key="1">
    <source>
        <dbReference type="ARBA" id="ARBA00006315"/>
    </source>
</evidence>
<dbReference type="Gene3D" id="3.40.830.10">
    <property type="entry name" value="LigB-like"/>
    <property type="match status" value="1"/>
</dbReference>
<dbReference type="Proteomes" id="UP000308549">
    <property type="component" value="Unassembled WGS sequence"/>
</dbReference>
<evidence type="ECO:0000313" key="2">
    <source>
        <dbReference type="EMBL" id="TKA22035.1"/>
    </source>
</evidence>
<dbReference type="NCBIfam" id="TIGR04336">
    <property type="entry name" value="AmmeMemoSam_B"/>
    <property type="match status" value="1"/>
</dbReference>
<evidence type="ECO:0000313" key="3">
    <source>
        <dbReference type="Proteomes" id="UP000308549"/>
    </source>
</evidence>
<gene>
    <name evidence="2" type="ORF">B0A50_08417</name>
</gene>
<dbReference type="PANTHER" id="PTHR11060:SF0">
    <property type="entry name" value="PROTEIN MEMO1"/>
    <property type="match status" value="1"/>
</dbReference>
<name>A0A4U0TKA4_9PEZI</name>
<dbReference type="OrthoDB" id="417112at2759"/>
<dbReference type="Pfam" id="PF01875">
    <property type="entry name" value="Memo"/>
    <property type="match status" value="1"/>
</dbReference>
<dbReference type="CDD" id="cd07361">
    <property type="entry name" value="MEMO_like"/>
    <property type="match status" value="1"/>
</dbReference>
<proteinExistence type="inferred from homology"/>
<sequence>MSGKDVIRDPSHAGSWYTASKPQLHSQLEGWLDSVKTPVACIGSQSEGQTVTTLPVEGARVIIAPHAGYSYSGPAAAWAYKSWDVSKAKRVFLLGPSHHHYLSKAALSRCTHYGTPLGNLLVDRETTAELHQSGHFEWMSQSVDEDEHSLEMHLPYIYKMLSNHFGDKPSNFPLLVPIMIGNTSPTTERALGKLLAPYLADPSTAFVISSDFAHWGTRFRYTFYRPSPGSEGQMLNASAKPRDRAIHESIKEVDFDCIDACESASHEQWLDVLEDTGNTVCGRHPIGVMMSAVEAVRETRGDVGQDVGRFRFVRYERSSEVKRVSDSSVSYASAFAVI</sequence>
<reference evidence="2 3" key="1">
    <citation type="submission" date="2017-03" db="EMBL/GenBank/DDBJ databases">
        <title>Genomes of endolithic fungi from Antarctica.</title>
        <authorList>
            <person name="Coleine C."/>
            <person name="Masonjones S."/>
            <person name="Stajich J.E."/>
        </authorList>
    </citation>
    <scope>NUCLEOTIDE SEQUENCE [LARGE SCALE GENOMIC DNA]</scope>
    <source>
        <strain evidence="2 3">CCFEE 6315</strain>
    </source>
</reference>
<keyword evidence="3" id="KW-1185">Reference proteome</keyword>
<comment type="caution">
    <text evidence="2">The sequence shown here is derived from an EMBL/GenBank/DDBJ whole genome shotgun (WGS) entry which is preliminary data.</text>
</comment>
<protein>
    <submittedName>
        <fullName evidence="2">Uncharacterized protein</fullName>
    </submittedName>
</protein>
<dbReference type="PANTHER" id="PTHR11060">
    <property type="entry name" value="PROTEIN MEMO1"/>
    <property type="match status" value="1"/>
</dbReference>
<dbReference type="InterPro" id="IPR002737">
    <property type="entry name" value="MEMO1_fam"/>
</dbReference>
<organism evidence="2 3">
    <name type="scientific">Salinomyces thailandicus</name>
    <dbReference type="NCBI Taxonomy" id="706561"/>
    <lineage>
        <taxon>Eukaryota</taxon>
        <taxon>Fungi</taxon>
        <taxon>Dikarya</taxon>
        <taxon>Ascomycota</taxon>
        <taxon>Pezizomycotina</taxon>
        <taxon>Dothideomycetes</taxon>
        <taxon>Dothideomycetidae</taxon>
        <taxon>Mycosphaerellales</taxon>
        <taxon>Teratosphaeriaceae</taxon>
        <taxon>Salinomyces</taxon>
    </lineage>
</organism>
<comment type="similarity">
    <text evidence="1">Belongs to the MEMO1 family.</text>
</comment>
<dbReference type="AlphaFoldDB" id="A0A4U0TKA4"/>
<accession>A0A4U0TKA4</accession>
<dbReference type="HAMAP" id="MF_00055">
    <property type="entry name" value="MEMO1"/>
    <property type="match status" value="1"/>
</dbReference>